<proteinExistence type="predicted"/>
<keyword evidence="3" id="KW-1185">Reference proteome</keyword>
<dbReference type="SUPFAM" id="SSF52540">
    <property type="entry name" value="P-loop containing nucleoside triphosphate hydrolases"/>
    <property type="match status" value="1"/>
</dbReference>
<dbReference type="OrthoDB" id="2316594at2759"/>
<dbReference type="Gene3D" id="3.40.50.300">
    <property type="entry name" value="P-loop containing nucleotide triphosphate hydrolases"/>
    <property type="match status" value="1"/>
</dbReference>
<gene>
    <name evidence="2" type="ORF">FIBSPDRAFT_929773</name>
</gene>
<sequence length="616" mass="67043">MVPPTHTYPNFARMSPVHLRHLHTRLSYPMPVVLPFCWNTSGWSARRNTGGWSTRGSARGNEFRQGRGAGDEDGEGAIEGSAAAEDKQGIICKKVSLDGEEGEGKRLLRQMRVLALNLGRGQAAAGDLGVGKAEREDADQVDTKRAEYRARERLDEHRLRARGREDTQIAREVDSSSAASSWLDSAVRRSLKSGAVAMSAISWPGSAWLDFDGRPNHRGWQRGPASSREREQNTPFSIVICGVQGSGKSHTVACILECMFIPKYSPIGSLEKPLCGLVLHLGEGGPNSRPSEAAWLATSSYEGFQPPAIKVYVSPSSLRTMRGVYAALDGNITVEPLLLDEEELDAHAFLGMMAVSDSVVPPLYVQTMLSILRDLGEDYTYAKFKKVLEVKKKTWNPAQLSGLDQRLALLESFISKKEPRTRAAASPRFAAGQITIVDLSDPFIDTGSACGLFEVITRLFVRADVNTGRILVVDEAHKYLANNDSASGLTSTLLELTREQRHLGIRVIISTQEPTVIPPTLLDLCTVAIMHRFSSPAWWKALSVHVSADITSDKAFDKVVGLQPGEALVFAPSGLATFEAPGGGAAASLDKLKRRYLVMRTRGRVTKDGGASILVI</sequence>
<dbReference type="AlphaFoldDB" id="A0A166N231"/>
<accession>A0A166N231</accession>
<organism evidence="2 3">
    <name type="scientific">Athelia psychrophila</name>
    <dbReference type="NCBI Taxonomy" id="1759441"/>
    <lineage>
        <taxon>Eukaryota</taxon>
        <taxon>Fungi</taxon>
        <taxon>Dikarya</taxon>
        <taxon>Basidiomycota</taxon>
        <taxon>Agaricomycotina</taxon>
        <taxon>Agaricomycetes</taxon>
        <taxon>Agaricomycetidae</taxon>
        <taxon>Atheliales</taxon>
        <taxon>Atheliaceae</taxon>
        <taxon>Athelia</taxon>
    </lineage>
</organism>
<evidence type="ECO:0008006" key="4">
    <source>
        <dbReference type="Google" id="ProtNLM"/>
    </source>
</evidence>
<protein>
    <recommendedName>
        <fullName evidence="4">Zona occludens toxin N-terminal domain-containing protein</fullName>
    </recommendedName>
</protein>
<reference evidence="2 3" key="1">
    <citation type="journal article" date="2016" name="Mol. Biol. Evol.">
        <title>Comparative Genomics of Early-Diverging Mushroom-Forming Fungi Provides Insights into the Origins of Lignocellulose Decay Capabilities.</title>
        <authorList>
            <person name="Nagy L.G."/>
            <person name="Riley R."/>
            <person name="Tritt A."/>
            <person name="Adam C."/>
            <person name="Daum C."/>
            <person name="Floudas D."/>
            <person name="Sun H."/>
            <person name="Yadav J.S."/>
            <person name="Pangilinan J."/>
            <person name="Larsson K.H."/>
            <person name="Matsuura K."/>
            <person name="Barry K."/>
            <person name="Labutti K."/>
            <person name="Kuo R."/>
            <person name="Ohm R.A."/>
            <person name="Bhattacharya S.S."/>
            <person name="Shirouzu T."/>
            <person name="Yoshinaga Y."/>
            <person name="Martin F.M."/>
            <person name="Grigoriev I.V."/>
            <person name="Hibbett D.S."/>
        </authorList>
    </citation>
    <scope>NUCLEOTIDE SEQUENCE [LARGE SCALE GENOMIC DNA]</scope>
    <source>
        <strain evidence="2 3">CBS 109695</strain>
    </source>
</reference>
<evidence type="ECO:0000256" key="1">
    <source>
        <dbReference type="SAM" id="MobiDB-lite"/>
    </source>
</evidence>
<dbReference type="PANTHER" id="PTHR42957:SF1">
    <property type="entry name" value="HELICASE MJ1565-RELATED"/>
    <property type="match status" value="1"/>
</dbReference>
<dbReference type="STRING" id="436010.A0A166N231"/>
<dbReference type="EMBL" id="KV417525">
    <property type="protein sequence ID" value="KZP24570.1"/>
    <property type="molecule type" value="Genomic_DNA"/>
</dbReference>
<feature type="region of interest" description="Disordered" evidence="1">
    <location>
        <begin position="48"/>
        <end position="83"/>
    </location>
</feature>
<dbReference type="PANTHER" id="PTHR42957">
    <property type="entry name" value="HELICASE MJ1565-RELATED"/>
    <property type="match status" value="1"/>
</dbReference>
<evidence type="ECO:0000313" key="3">
    <source>
        <dbReference type="Proteomes" id="UP000076532"/>
    </source>
</evidence>
<evidence type="ECO:0000313" key="2">
    <source>
        <dbReference type="EMBL" id="KZP24570.1"/>
    </source>
</evidence>
<name>A0A166N231_9AGAM</name>
<dbReference type="Proteomes" id="UP000076532">
    <property type="component" value="Unassembled WGS sequence"/>
</dbReference>
<dbReference type="InterPro" id="IPR027417">
    <property type="entry name" value="P-loop_NTPase"/>
</dbReference>
<dbReference type="InterPro" id="IPR008571">
    <property type="entry name" value="HerA-like"/>
</dbReference>